<organism evidence="1 2">
    <name type="scientific">Dokdonia ponticola</name>
    <dbReference type="NCBI Taxonomy" id="2041041"/>
    <lineage>
        <taxon>Bacteria</taxon>
        <taxon>Pseudomonadati</taxon>
        <taxon>Bacteroidota</taxon>
        <taxon>Flavobacteriia</taxon>
        <taxon>Flavobacteriales</taxon>
        <taxon>Flavobacteriaceae</taxon>
        <taxon>Dokdonia</taxon>
    </lineage>
</organism>
<evidence type="ECO:0000313" key="1">
    <source>
        <dbReference type="EMBL" id="MFC4636182.1"/>
    </source>
</evidence>
<dbReference type="Proteomes" id="UP001596043">
    <property type="component" value="Unassembled WGS sequence"/>
</dbReference>
<comment type="caution">
    <text evidence="1">The sequence shown here is derived from an EMBL/GenBank/DDBJ whole genome shotgun (WGS) entry which is preliminary data.</text>
</comment>
<sequence length="155" mass="17953">MDKKNIQKLKAIHGEIKKYSAEDDHLYTLCKTPNAATFQAYLERYKENVYEALVYLFDACVLTDETYENDFKLSVANSIVKDIKEASSFSIDPTPEEDEFKKSAALIRHAFHVDPYALSIAEYYKLLEEALWLQKHQNKQQEAVYVNALAKIYSN</sequence>
<protein>
    <recommendedName>
        <fullName evidence="3">DUF1896 family protein</fullName>
    </recommendedName>
</protein>
<reference evidence="2" key="1">
    <citation type="journal article" date="2019" name="Int. J. Syst. Evol. Microbiol.">
        <title>The Global Catalogue of Microorganisms (GCM) 10K type strain sequencing project: providing services to taxonomists for standard genome sequencing and annotation.</title>
        <authorList>
            <consortium name="The Broad Institute Genomics Platform"/>
            <consortium name="The Broad Institute Genome Sequencing Center for Infectious Disease"/>
            <person name="Wu L."/>
            <person name="Ma J."/>
        </authorList>
    </citation>
    <scope>NUCLEOTIDE SEQUENCE [LARGE SCALE GENOMIC DNA]</scope>
    <source>
        <strain evidence="2">YJ-61-S</strain>
    </source>
</reference>
<name>A0ABV9I184_9FLAO</name>
<dbReference type="EMBL" id="JBHSFV010000016">
    <property type="protein sequence ID" value="MFC4636182.1"/>
    <property type="molecule type" value="Genomic_DNA"/>
</dbReference>
<keyword evidence="2" id="KW-1185">Reference proteome</keyword>
<dbReference type="RefSeq" id="WP_379982130.1">
    <property type="nucleotide sequence ID" value="NZ_JBHSFV010000016.1"/>
</dbReference>
<evidence type="ECO:0000313" key="2">
    <source>
        <dbReference type="Proteomes" id="UP001596043"/>
    </source>
</evidence>
<proteinExistence type="predicted"/>
<accession>A0ABV9I184</accession>
<gene>
    <name evidence="1" type="ORF">ACFO3O_19905</name>
</gene>
<evidence type="ECO:0008006" key="3">
    <source>
        <dbReference type="Google" id="ProtNLM"/>
    </source>
</evidence>